<keyword evidence="3" id="KW-1185">Reference proteome</keyword>
<feature type="signal peptide" evidence="1">
    <location>
        <begin position="1"/>
        <end position="24"/>
    </location>
</feature>
<feature type="chain" id="PRO_5045581705" evidence="1">
    <location>
        <begin position="25"/>
        <end position="148"/>
    </location>
</feature>
<evidence type="ECO:0000313" key="3">
    <source>
        <dbReference type="Proteomes" id="UP001157914"/>
    </source>
</evidence>
<sequence length="148" mass="15557">MKPCFLLAALALGLGMIFWSSGPAASSDLSYPQVYRDLGLPELPGAKATGTGRNNSSLTDGISITLQSEASNGALRSYYEAALAERGWTLQETVAVSRMREAGMIEQFPFSAVFCGPDALAFQVNTVDLGAVRELSISVTEGSNACSP</sequence>
<protein>
    <submittedName>
        <fullName evidence="2">Uncharacterized protein</fullName>
    </submittedName>
</protein>
<reference evidence="2 3" key="1">
    <citation type="submission" date="2017-05" db="EMBL/GenBank/DDBJ databases">
        <authorList>
            <person name="Varghese N."/>
            <person name="Submissions S."/>
        </authorList>
    </citation>
    <scope>NUCLEOTIDE SEQUENCE [LARGE SCALE GENOMIC DNA]</scope>
    <source>
        <strain evidence="2 3">DSM 15949</strain>
    </source>
</reference>
<name>A0ABY1PM98_9HYPH</name>
<evidence type="ECO:0000313" key="2">
    <source>
        <dbReference type="EMBL" id="SMP37027.1"/>
    </source>
</evidence>
<evidence type="ECO:0000256" key="1">
    <source>
        <dbReference type="SAM" id="SignalP"/>
    </source>
</evidence>
<dbReference type="EMBL" id="FXTT01000008">
    <property type="protein sequence ID" value="SMP37027.1"/>
    <property type="molecule type" value="Genomic_DNA"/>
</dbReference>
<comment type="caution">
    <text evidence="2">The sequence shown here is derived from an EMBL/GenBank/DDBJ whole genome shotgun (WGS) entry which is preliminary data.</text>
</comment>
<organism evidence="2 3">
    <name type="scientific">Roseibium denhamense</name>
    <dbReference type="NCBI Taxonomy" id="76305"/>
    <lineage>
        <taxon>Bacteria</taxon>
        <taxon>Pseudomonadati</taxon>
        <taxon>Pseudomonadota</taxon>
        <taxon>Alphaproteobacteria</taxon>
        <taxon>Hyphomicrobiales</taxon>
        <taxon>Stappiaceae</taxon>
        <taxon>Roseibium</taxon>
    </lineage>
</organism>
<proteinExistence type="predicted"/>
<keyword evidence="1" id="KW-0732">Signal</keyword>
<accession>A0ABY1PM98</accession>
<dbReference type="RefSeq" id="WP_155190980.1">
    <property type="nucleotide sequence ID" value="NZ_BAAAEA010000003.1"/>
</dbReference>
<dbReference type="Proteomes" id="UP001157914">
    <property type="component" value="Unassembled WGS sequence"/>
</dbReference>
<gene>
    <name evidence="2" type="ORF">SAMN06265374_4463</name>
</gene>